<evidence type="ECO:0000313" key="7">
    <source>
        <dbReference type="EMBL" id="ANB15971.1"/>
    </source>
</evidence>
<dbReference type="HAMAP" id="MF_00379">
    <property type="entry name" value="GTPase_MnmE"/>
    <property type="match status" value="1"/>
</dbReference>
<keyword evidence="3 5" id="KW-0547">Nucleotide-binding</keyword>
<keyword evidence="2 5" id="KW-0819">tRNA processing</keyword>
<evidence type="ECO:0000256" key="5">
    <source>
        <dbReference type="RuleBase" id="RU003313"/>
    </source>
</evidence>
<dbReference type="InterPro" id="IPR025867">
    <property type="entry name" value="MnmE_helical"/>
</dbReference>
<proteinExistence type="inferred from homology"/>
<dbReference type="InterPro" id="IPR027368">
    <property type="entry name" value="MnmE_dom2"/>
</dbReference>
<dbReference type="PROSITE" id="PS51709">
    <property type="entry name" value="G_TRME"/>
    <property type="match status" value="1"/>
</dbReference>
<dbReference type="Pfam" id="PF12631">
    <property type="entry name" value="MnmE_helical"/>
    <property type="match status" value="1"/>
</dbReference>
<organism evidence="7 8">
    <name type="scientific">Sugiyamaella lignohabitans</name>
    <dbReference type="NCBI Taxonomy" id="796027"/>
    <lineage>
        <taxon>Eukaryota</taxon>
        <taxon>Fungi</taxon>
        <taxon>Dikarya</taxon>
        <taxon>Ascomycota</taxon>
        <taxon>Saccharomycotina</taxon>
        <taxon>Dipodascomycetes</taxon>
        <taxon>Dipodascales</taxon>
        <taxon>Trichomonascaceae</taxon>
        <taxon>Sugiyamaella</taxon>
    </lineage>
</organism>
<dbReference type="Gene3D" id="3.30.1360.120">
    <property type="entry name" value="Probable tRNA modification gtpase trme, domain 1"/>
    <property type="match status" value="1"/>
</dbReference>
<evidence type="ECO:0000259" key="6">
    <source>
        <dbReference type="PROSITE" id="PS51709"/>
    </source>
</evidence>
<accession>A0A170QYB0</accession>
<reference evidence="7 8" key="1">
    <citation type="submission" date="2016-02" db="EMBL/GenBank/DDBJ databases">
        <title>Complete genome sequence and transcriptome regulation of the pentose utilising yeast Sugiyamaella lignohabitans.</title>
        <authorList>
            <person name="Bellasio M."/>
            <person name="Peymann A."/>
            <person name="Valli M."/>
            <person name="Sipitzky M."/>
            <person name="Graf A."/>
            <person name="Sauer M."/>
            <person name="Marx H."/>
            <person name="Mattanovich D."/>
        </authorList>
    </citation>
    <scope>NUCLEOTIDE SEQUENCE [LARGE SCALE GENOMIC DNA]</scope>
    <source>
        <strain evidence="7 8">CBS 10342</strain>
    </source>
</reference>
<dbReference type="InterPro" id="IPR004520">
    <property type="entry name" value="GTPase_MnmE"/>
</dbReference>
<dbReference type="InterPro" id="IPR027266">
    <property type="entry name" value="TrmE/GcvT-like"/>
</dbReference>
<keyword evidence="4 5" id="KW-0342">GTP-binding</keyword>
<dbReference type="GO" id="GO:0003924">
    <property type="term" value="F:GTPase activity"/>
    <property type="evidence" value="ECO:0007669"/>
    <property type="project" value="InterPro"/>
</dbReference>
<dbReference type="PANTHER" id="PTHR42714">
    <property type="entry name" value="TRNA MODIFICATION GTPASE GTPBP3"/>
    <property type="match status" value="1"/>
</dbReference>
<evidence type="ECO:0000313" key="8">
    <source>
        <dbReference type="Proteomes" id="UP000189580"/>
    </source>
</evidence>
<keyword evidence="8" id="KW-1185">Reference proteome</keyword>
<dbReference type="InterPro" id="IPR027417">
    <property type="entry name" value="P-loop_NTPase"/>
</dbReference>
<evidence type="ECO:0000256" key="4">
    <source>
        <dbReference type="ARBA" id="ARBA00023134"/>
    </source>
</evidence>
<dbReference type="CDD" id="cd14858">
    <property type="entry name" value="TrmE_N"/>
    <property type="match status" value="1"/>
</dbReference>
<dbReference type="InterPro" id="IPR018948">
    <property type="entry name" value="GTP-bd_TrmE_N"/>
</dbReference>
<name>A0A170QYB0_9ASCO</name>
<dbReference type="GO" id="GO:0030488">
    <property type="term" value="P:tRNA methylation"/>
    <property type="evidence" value="ECO:0007669"/>
    <property type="project" value="TreeGrafter"/>
</dbReference>
<dbReference type="GO" id="GO:0002098">
    <property type="term" value="P:tRNA wobble uridine modification"/>
    <property type="evidence" value="ECO:0007669"/>
    <property type="project" value="TreeGrafter"/>
</dbReference>
<dbReference type="Pfam" id="PF10396">
    <property type="entry name" value="TrmE_N"/>
    <property type="match status" value="1"/>
</dbReference>
<dbReference type="KEGG" id="slb:AWJ20_3620"/>
<dbReference type="NCBIfam" id="TIGR00231">
    <property type="entry name" value="small_GTP"/>
    <property type="match status" value="1"/>
</dbReference>
<dbReference type="RefSeq" id="XP_018738448.1">
    <property type="nucleotide sequence ID" value="XM_018880650.1"/>
</dbReference>
<dbReference type="SUPFAM" id="SSF52540">
    <property type="entry name" value="P-loop containing nucleoside triphosphate hydrolases"/>
    <property type="match status" value="1"/>
</dbReference>
<dbReference type="InterPro" id="IPR031168">
    <property type="entry name" value="G_TrmE"/>
</dbReference>
<dbReference type="OrthoDB" id="188276at2759"/>
<evidence type="ECO:0000256" key="1">
    <source>
        <dbReference type="ARBA" id="ARBA00011043"/>
    </source>
</evidence>
<dbReference type="NCBIfam" id="TIGR00450">
    <property type="entry name" value="mnmE_trmE_thdF"/>
    <property type="match status" value="1"/>
</dbReference>
<gene>
    <name evidence="7" type="primary">MSS1</name>
    <name evidence="7" type="ORF">AWJ20_3620</name>
</gene>
<dbReference type="AlphaFoldDB" id="A0A170QYB0"/>
<dbReference type="GeneID" id="30035663"/>
<evidence type="ECO:0000256" key="3">
    <source>
        <dbReference type="ARBA" id="ARBA00022741"/>
    </source>
</evidence>
<comment type="similarity">
    <text evidence="1 5">Belongs to the TRAFAC class TrmE-Era-EngA-EngB-Septin-like GTPase superfamily. TrmE GTPase family.</text>
</comment>
<dbReference type="CDD" id="cd04164">
    <property type="entry name" value="trmE"/>
    <property type="match status" value="1"/>
</dbReference>
<sequence length="571" mass="62332">MALRHFEKTVLRWRSCSILSCYNLASSGSLLFSLSEKRASLRTYSKISARSYLEDSVEGSTLGGRHSGNFQVNDGHHPTIYAVSTAPGKAAVAIVRVSGTLAKYVFQRLSRKNEPVPRVAQLNRLYSVFSQKQPEFGKHLGERSENLGVLDHALTLYFEGPNSYTGEDVLELHLHGGTAVVRAVLGQIKLLHSAETPIRYAEAGEFTKRAFHNGRLDLTEVEGIRDIIDAETERQREVAVLTAGGQAKAIYDQWRERIVKNAALLTALIDFADDNAEIESTSQVILEGARSDIKALLQDITAYFSEIQRSELIRSGIKMNFLGPPNAGKSSLLNLIVQRDASIVSDVPGTTRDILEVGMNVDGYKIVFGDTAGIRSLENQVNDSMALIEAEGIRRARKRFQASDVILAVISVESQGQESISDIFKEISEVNKPTVLVVNKMDLAKDADRESIVTFFSETCGLPKNNIVLVSCKSGEGIQDLNEKLSNICKDLTFTSDGSIPLGASQRVQDLLESDVIEGLKNFETSLGNDDVVLALAELHTAVEGIGKITGRGVAVDEILGVVFGNFCIGK</sequence>
<dbReference type="Gene3D" id="3.40.50.300">
    <property type="entry name" value="P-loop containing nucleotide triphosphate hydrolases"/>
    <property type="match status" value="1"/>
</dbReference>
<dbReference type="Gene3D" id="1.20.120.430">
    <property type="entry name" value="tRNA modification GTPase MnmE domain 2"/>
    <property type="match status" value="1"/>
</dbReference>
<feature type="domain" description="TrmE-type G" evidence="6">
    <location>
        <begin position="316"/>
        <end position="490"/>
    </location>
</feature>
<dbReference type="NCBIfam" id="NF003661">
    <property type="entry name" value="PRK05291.1-3"/>
    <property type="match status" value="1"/>
</dbReference>
<dbReference type="Proteomes" id="UP000189580">
    <property type="component" value="Chromosome b"/>
</dbReference>
<evidence type="ECO:0000256" key="2">
    <source>
        <dbReference type="ARBA" id="ARBA00022694"/>
    </source>
</evidence>
<protein>
    <submittedName>
        <fullName evidence="7">Mss1p</fullName>
    </submittedName>
</protein>
<dbReference type="InterPro" id="IPR006073">
    <property type="entry name" value="GTP-bd"/>
</dbReference>
<dbReference type="InterPro" id="IPR005225">
    <property type="entry name" value="Small_GTP-bd"/>
</dbReference>
<dbReference type="GO" id="GO:0005525">
    <property type="term" value="F:GTP binding"/>
    <property type="evidence" value="ECO:0007669"/>
    <property type="project" value="UniProtKB-KW"/>
</dbReference>
<dbReference type="Pfam" id="PF01926">
    <property type="entry name" value="MMR_HSR1"/>
    <property type="match status" value="1"/>
</dbReference>
<dbReference type="PANTHER" id="PTHR42714:SF2">
    <property type="entry name" value="TRNA MODIFICATION GTPASE GTPBP3, MITOCHONDRIAL"/>
    <property type="match status" value="1"/>
</dbReference>
<dbReference type="GO" id="GO:0005739">
    <property type="term" value="C:mitochondrion"/>
    <property type="evidence" value="ECO:0007669"/>
    <property type="project" value="TreeGrafter"/>
</dbReference>
<dbReference type="EMBL" id="CP014503">
    <property type="protein sequence ID" value="ANB15971.1"/>
    <property type="molecule type" value="Genomic_DNA"/>
</dbReference>